<dbReference type="OMA" id="GKAAWRM"/>
<proteinExistence type="inferred from homology"/>
<evidence type="ECO:0000256" key="1">
    <source>
        <dbReference type="ARBA" id="ARBA00000694"/>
    </source>
</evidence>
<feature type="domain" description="MOFRL" evidence="9">
    <location>
        <begin position="284"/>
        <end position="403"/>
    </location>
</feature>
<comment type="catalytic activity">
    <reaction evidence="1">
        <text>(R)-glycerate + ATP = (2R)-3-phosphoglycerate + ADP + H(+)</text>
        <dbReference type="Rhea" id="RHEA:23516"/>
        <dbReference type="ChEBI" id="CHEBI:15378"/>
        <dbReference type="ChEBI" id="CHEBI:16659"/>
        <dbReference type="ChEBI" id="CHEBI:30616"/>
        <dbReference type="ChEBI" id="CHEBI:58272"/>
        <dbReference type="ChEBI" id="CHEBI:456216"/>
        <dbReference type="EC" id="2.7.1.31"/>
    </reaction>
</comment>
<sequence>GHSEMLLTPHSKIQVMEGAKLNFPDEAAMAAAGQISGLAEELTAGDLLLVLISGGGSALLPSPVPPITLQEKQEVTRLLASKGATIQELNTVRKSLSLLKGGGLARIAQPAQVVSLIMSDVIGDSLEIIASGPTVPTSHTVRDSLDILSQYGLSSSLPASVKTVLFERETRRLGDYSHVFNLIIGSNTISLKEARNTAERMGYATLLLSTAVCGEVSLVARFYSLLIQCVCVWQAVSDPQFSLASERDRLKEEMLKVTAMLGISDLHLEDHLKALESWGSGRPVCLLAGGETTVHLRGKGKGGRNQEMALRVAMELHQVQSGKMAEALDQCEVLFLSGGTDGQDGPTEAAGALSSPDLVGTAKDQDLHVEPFLANNDSYTFFSKFNKGANFLMTGLTGTNVMDVQAILIRQKK</sequence>
<evidence type="ECO:0000313" key="12">
    <source>
        <dbReference type="Proteomes" id="UP000008672"/>
    </source>
</evidence>
<dbReference type="Gene3D" id="3.40.1480.10">
    <property type="entry name" value="MOFRL domain"/>
    <property type="match status" value="1"/>
</dbReference>
<gene>
    <name evidence="11" type="primary">GLYCTK</name>
</gene>
<dbReference type="eggNOG" id="KOG3935">
    <property type="taxonomic scope" value="Eukaryota"/>
</dbReference>
<reference evidence="12" key="1">
    <citation type="submission" date="2011-08" db="EMBL/GenBank/DDBJ databases">
        <title>The draft genome of Latimeria chalumnae.</title>
        <authorList>
            <person name="Di Palma F."/>
            <person name="Alfoldi J."/>
            <person name="Johnson J."/>
            <person name="Berlin A."/>
            <person name="Gnerre S."/>
            <person name="Jaffe D."/>
            <person name="MacCallum I."/>
            <person name="Young S."/>
            <person name="Walker B.J."/>
            <person name="Lander E."/>
            <person name="Lindblad-Toh K."/>
        </authorList>
    </citation>
    <scope>NUCLEOTIDE SEQUENCE [LARGE SCALE GENOMIC DNA]</scope>
    <source>
        <strain evidence="12">Wild caught</strain>
    </source>
</reference>
<evidence type="ECO:0000256" key="5">
    <source>
        <dbReference type="ARBA" id="ARBA00022679"/>
    </source>
</evidence>
<keyword evidence="8" id="KW-0067">ATP-binding</keyword>
<evidence type="ECO:0000313" key="11">
    <source>
        <dbReference type="Ensembl" id="ENSLACP00000020928.1"/>
    </source>
</evidence>
<evidence type="ECO:0000256" key="8">
    <source>
        <dbReference type="ARBA" id="ARBA00022840"/>
    </source>
</evidence>
<dbReference type="EMBL" id="AFYH01005874">
    <property type="status" value="NOT_ANNOTATED_CDS"/>
    <property type="molecule type" value="Genomic_DNA"/>
</dbReference>
<dbReference type="Pfam" id="PF13660">
    <property type="entry name" value="DUF4147"/>
    <property type="match status" value="1"/>
</dbReference>
<feature type="domain" description="MOFRL-associated" evidence="10">
    <location>
        <begin position="9"/>
        <end position="165"/>
    </location>
</feature>
<keyword evidence="5" id="KW-0808">Transferase</keyword>
<evidence type="ECO:0000256" key="6">
    <source>
        <dbReference type="ARBA" id="ARBA00022741"/>
    </source>
</evidence>
<dbReference type="Pfam" id="PF05161">
    <property type="entry name" value="MOFRL"/>
    <property type="match status" value="1"/>
</dbReference>
<keyword evidence="6" id="KW-0547">Nucleotide-binding</keyword>
<dbReference type="InterPro" id="IPR039760">
    <property type="entry name" value="MOFRL_protein"/>
</dbReference>
<comment type="similarity">
    <text evidence="2">Belongs to the glycerate kinase type-2 family.</text>
</comment>
<accession>H3BGA7</accession>
<dbReference type="InterPro" id="IPR007835">
    <property type="entry name" value="MOFRL"/>
</dbReference>
<dbReference type="InterPro" id="IPR037035">
    <property type="entry name" value="GK-like_C_sf"/>
</dbReference>
<dbReference type="FunFam" id="3.40.50.10180:FF:000001">
    <property type="entry name" value="Glycerate kinase"/>
    <property type="match status" value="1"/>
</dbReference>
<evidence type="ECO:0000256" key="4">
    <source>
        <dbReference type="ARBA" id="ARBA00020720"/>
    </source>
</evidence>
<dbReference type="Ensembl" id="ENSLACT00000021068.1">
    <property type="protein sequence ID" value="ENSLACP00000020928.1"/>
    <property type="gene ID" value="ENSLACG00000018387.1"/>
</dbReference>
<evidence type="ECO:0000256" key="3">
    <source>
        <dbReference type="ARBA" id="ARBA00012101"/>
    </source>
</evidence>
<dbReference type="GeneTree" id="ENSGT00390000014365"/>
<dbReference type="EMBL" id="AFYH01005873">
    <property type="status" value="NOT_ANNOTATED_CDS"/>
    <property type="molecule type" value="Genomic_DNA"/>
</dbReference>
<dbReference type="PANTHER" id="PTHR12227">
    <property type="entry name" value="GLYCERATE KINASE"/>
    <property type="match status" value="1"/>
</dbReference>
<dbReference type="InterPro" id="IPR025286">
    <property type="entry name" value="MOFRL_assoc_dom"/>
</dbReference>
<reference evidence="11" key="2">
    <citation type="submission" date="2025-08" db="UniProtKB">
        <authorList>
            <consortium name="Ensembl"/>
        </authorList>
    </citation>
    <scope>IDENTIFICATION</scope>
</reference>
<dbReference type="Proteomes" id="UP000008672">
    <property type="component" value="Unassembled WGS sequence"/>
</dbReference>
<dbReference type="GO" id="GO:0005737">
    <property type="term" value="C:cytoplasm"/>
    <property type="evidence" value="ECO:0007669"/>
    <property type="project" value="TreeGrafter"/>
</dbReference>
<dbReference type="STRING" id="7897.ENSLACP00000020928"/>
<name>H3BGA7_LATCH</name>
<dbReference type="EC" id="2.7.1.31" evidence="3"/>
<dbReference type="Gene3D" id="3.40.50.10180">
    <property type="entry name" value="Glycerate kinase, MOFRL-like N-terminal domain"/>
    <property type="match status" value="1"/>
</dbReference>
<dbReference type="AlphaFoldDB" id="H3BGA7"/>
<protein>
    <recommendedName>
        <fullName evidence="4">Glycerate kinase</fullName>
        <ecNumber evidence="3">2.7.1.31</ecNumber>
    </recommendedName>
</protein>
<dbReference type="GO" id="GO:0008887">
    <property type="term" value="F:glycerate kinase activity"/>
    <property type="evidence" value="ECO:0007669"/>
    <property type="project" value="UniProtKB-EC"/>
</dbReference>
<keyword evidence="12" id="KW-1185">Reference proteome</keyword>
<evidence type="ECO:0000256" key="7">
    <source>
        <dbReference type="ARBA" id="ARBA00022777"/>
    </source>
</evidence>
<evidence type="ECO:0000259" key="9">
    <source>
        <dbReference type="Pfam" id="PF05161"/>
    </source>
</evidence>
<dbReference type="SUPFAM" id="SSF82544">
    <property type="entry name" value="GckA/TtuD-like"/>
    <property type="match status" value="1"/>
</dbReference>
<dbReference type="InParanoid" id="H3BGA7"/>
<evidence type="ECO:0000259" key="10">
    <source>
        <dbReference type="Pfam" id="PF13660"/>
    </source>
</evidence>
<evidence type="ECO:0000256" key="2">
    <source>
        <dbReference type="ARBA" id="ARBA00005393"/>
    </source>
</evidence>
<dbReference type="HOGENOM" id="CLU_032279_0_0_1"/>
<dbReference type="FunCoup" id="H3BGA7">
    <property type="interactions" value="693"/>
</dbReference>
<dbReference type="PANTHER" id="PTHR12227:SF0">
    <property type="entry name" value="GLYCERATE KINASE"/>
    <property type="match status" value="1"/>
</dbReference>
<organism evidence="11 12">
    <name type="scientific">Latimeria chalumnae</name>
    <name type="common">Coelacanth</name>
    <dbReference type="NCBI Taxonomy" id="7897"/>
    <lineage>
        <taxon>Eukaryota</taxon>
        <taxon>Metazoa</taxon>
        <taxon>Chordata</taxon>
        <taxon>Craniata</taxon>
        <taxon>Vertebrata</taxon>
        <taxon>Euteleostomi</taxon>
        <taxon>Coelacanthiformes</taxon>
        <taxon>Coelacanthidae</taxon>
        <taxon>Latimeria</taxon>
    </lineage>
</organism>
<reference evidence="11" key="3">
    <citation type="submission" date="2025-09" db="UniProtKB">
        <authorList>
            <consortium name="Ensembl"/>
        </authorList>
    </citation>
    <scope>IDENTIFICATION</scope>
</reference>
<keyword evidence="7" id="KW-0418">Kinase</keyword>
<dbReference type="InterPro" id="IPR038614">
    <property type="entry name" value="GK_N_sf"/>
</dbReference>
<dbReference type="GO" id="GO:0005524">
    <property type="term" value="F:ATP binding"/>
    <property type="evidence" value="ECO:0007669"/>
    <property type="project" value="UniProtKB-KW"/>
</dbReference>